<feature type="transmembrane region" description="Helical" evidence="1">
    <location>
        <begin position="16"/>
        <end position="34"/>
    </location>
</feature>
<accession>A0A6M8EYA4</accession>
<dbReference type="Proteomes" id="UP000503483">
    <property type="component" value="Chromosome"/>
</dbReference>
<gene>
    <name evidence="3" type="ORF">AACT_2407</name>
</gene>
<evidence type="ECO:0000256" key="1">
    <source>
        <dbReference type="SAM" id="Phobius"/>
    </source>
</evidence>
<dbReference type="InterPro" id="IPR003148">
    <property type="entry name" value="RCK_N"/>
</dbReference>
<dbReference type="PROSITE" id="PS51201">
    <property type="entry name" value="RCK_N"/>
    <property type="match status" value="1"/>
</dbReference>
<protein>
    <submittedName>
        <fullName evidence="3">TrkA domain-containing protein</fullName>
    </submittedName>
</protein>
<dbReference type="EMBL" id="CP042652">
    <property type="protein sequence ID" value="QKE29507.1"/>
    <property type="molecule type" value="Genomic_DNA"/>
</dbReference>
<evidence type="ECO:0000259" key="2">
    <source>
        <dbReference type="PROSITE" id="PS51201"/>
    </source>
</evidence>
<evidence type="ECO:0000313" key="4">
    <source>
        <dbReference type="Proteomes" id="UP000503483"/>
    </source>
</evidence>
<proteinExistence type="predicted"/>
<dbReference type="KEGG" id="paco:AACT_2407"/>
<dbReference type="InterPro" id="IPR050721">
    <property type="entry name" value="Trk_Ktr_HKT_K-transport"/>
</dbReference>
<organism evidence="3 4">
    <name type="scientific">Arcobacter acticola</name>
    <dbReference type="NCBI Taxonomy" id="1849015"/>
    <lineage>
        <taxon>Bacteria</taxon>
        <taxon>Pseudomonadati</taxon>
        <taxon>Campylobacterota</taxon>
        <taxon>Epsilonproteobacteria</taxon>
        <taxon>Campylobacterales</taxon>
        <taxon>Arcobacteraceae</taxon>
        <taxon>Arcobacter</taxon>
    </lineage>
</organism>
<keyword evidence="4" id="KW-1185">Reference proteome</keyword>
<dbReference type="SUPFAM" id="SSF81324">
    <property type="entry name" value="Voltage-gated potassium channels"/>
    <property type="match status" value="1"/>
</dbReference>
<dbReference type="InterPro" id="IPR036291">
    <property type="entry name" value="NAD(P)-bd_dom_sf"/>
</dbReference>
<evidence type="ECO:0000313" key="3">
    <source>
        <dbReference type="EMBL" id="QKE29507.1"/>
    </source>
</evidence>
<sequence length="562" mass="64140">MRNNSLFIILQKMRKPFLVILITYTISMIGFLLIPGMDLNGNTYHMTIFDAFYFISYTATTIGFGELPYPFTYTQRIWVTFSTYLTVLGWFYSIGSLLTLLQDQLFLQEIEKTKFLRQIKNLNEKFIVVLGYNQITRKIITKALNQGLRTVVITKDKMEINNLLLENFTPTVPVLFSENYSVKVLEVAGLNKRNCKAIVSLLEDDALNLKITLIAKTLNKNIKVAVKSTTTNHTENLKDLNAEVVINPFSIISSEINMALSAPNLFKLEKWLYGIDDLNATLPIFPKGLYIICGYGRMGRKIFEKLTDTNVEVKLIELDKNKDRKFTPDEISHLVFGNADDKELLLNVGIENAVAIVAATEDDTTNLSILATAKKLNPNIVTIVRENDILDDFLFKNANINHIFTPSKILVNKVTNALVNPLSDKFLKMIIKKDNEWASKLVSKLLQEIDAKPLLLEVEISESTTPQIFNYLKSEEIAYLSLLGISLHNKEHRNNIVPLLLQRENDIILTPEWENEIKIGDKILLACDNHAKDDIEYICQNAYEFYYAITGKEKRTIFKGIK</sequence>
<keyword evidence="1" id="KW-0812">Transmembrane</keyword>
<reference evidence="3 4" key="1">
    <citation type="submission" date="2019-08" db="EMBL/GenBank/DDBJ databases">
        <title>Complete genome sequence of Arcobacter acticola.</title>
        <authorList>
            <person name="Miller W."/>
        </authorList>
    </citation>
    <scope>NUCLEOTIDE SEQUENCE [LARGE SCALE GENOMIC DNA]</scope>
    <source>
        <strain evidence="3 4">KCTC 52212</strain>
    </source>
</reference>
<feature type="domain" description="RCK N-terminal" evidence="2">
    <location>
        <begin position="287"/>
        <end position="404"/>
    </location>
</feature>
<dbReference type="Pfam" id="PF02254">
    <property type="entry name" value="TrkA_N"/>
    <property type="match status" value="2"/>
</dbReference>
<keyword evidence="1" id="KW-1133">Transmembrane helix</keyword>
<dbReference type="PANTHER" id="PTHR43833">
    <property type="entry name" value="POTASSIUM CHANNEL PROTEIN 2-RELATED-RELATED"/>
    <property type="match status" value="1"/>
</dbReference>
<dbReference type="Gene3D" id="1.10.287.70">
    <property type="match status" value="1"/>
</dbReference>
<feature type="transmembrane region" description="Helical" evidence="1">
    <location>
        <begin position="46"/>
        <end position="65"/>
    </location>
</feature>
<feature type="transmembrane region" description="Helical" evidence="1">
    <location>
        <begin position="77"/>
        <end position="101"/>
    </location>
</feature>
<name>A0A6M8EYA4_9BACT</name>
<dbReference type="RefSeq" id="WP_172127262.1">
    <property type="nucleotide sequence ID" value="NZ_CP042652.1"/>
</dbReference>
<dbReference type="AlphaFoldDB" id="A0A6M8EYA4"/>
<keyword evidence="1" id="KW-0472">Membrane</keyword>
<dbReference type="Gene3D" id="3.40.50.720">
    <property type="entry name" value="NAD(P)-binding Rossmann-like Domain"/>
    <property type="match status" value="2"/>
</dbReference>
<dbReference type="SUPFAM" id="SSF51735">
    <property type="entry name" value="NAD(P)-binding Rossmann-fold domains"/>
    <property type="match status" value="2"/>
</dbReference>
<dbReference type="PANTHER" id="PTHR43833:SF9">
    <property type="entry name" value="POTASSIUM CHANNEL PROTEIN YUGO-RELATED"/>
    <property type="match status" value="1"/>
</dbReference>
<dbReference type="GO" id="GO:0006813">
    <property type="term" value="P:potassium ion transport"/>
    <property type="evidence" value="ECO:0007669"/>
    <property type="project" value="InterPro"/>
</dbReference>